<gene>
    <name evidence="1" type="ORF">D5R55_11035</name>
</gene>
<dbReference type="AlphaFoldDB" id="A0A3Q9F374"/>
<dbReference type="Proteomes" id="UP000277191">
    <property type="component" value="Chromosome 1"/>
</dbReference>
<evidence type="ECO:0000313" key="1">
    <source>
        <dbReference type="EMBL" id="AZQ51496.1"/>
    </source>
</evidence>
<evidence type="ECO:0008006" key="3">
    <source>
        <dbReference type="Google" id="ProtNLM"/>
    </source>
</evidence>
<name>A0A3Q9F374_9BURK</name>
<dbReference type="RefSeq" id="WP_126362109.1">
    <property type="nucleotide sequence ID" value="NZ_CP034545.1"/>
</dbReference>
<protein>
    <recommendedName>
        <fullName evidence="3">Polymerase nucleotidyl transferase domain-containing protein</fullName>
    </recommendedName>
</protein>
<dbReference type="EMBL" id="CP034545">
    <property type="protein sequence ID" value="AZQ51496.1"/>
    <property type="molecule type" value="Genomic_DNA"/>
</dbReference>
<proteinExistence type="predicted"/>
<reference evidence="1 2" key="1">
    <citation type="submission" date="2018-12" db="EMBL/GenBank/DDBJ databases">
        <title>Cadmium resistance mechanism in endophytic bacteria Burkholderia cenocepacia YG-3.</title>
        <authorList>
            <person name="Zhang X."/>
            <person name="Wang X."/>
            <person name="Zhu Y."/>
        </authorList>
    </citation>
    <scope>NUCLEOTIDE SEQUENCE [LARGE SCALE GENOMIC DNA]</scope>
    <source>
        <strain evidence="1 2">YG-3</strain>
    </source>
</reference>
<organism evidence="1 2">
    <name type="scientific">Burkholderia cenocepacia</name>
    <dbReference type="NCBI Taxonomy" id="95486"/>
    <lineage>
        <taxon>Bacteria</taxon>
        <taxon>Pseudomonadati</taxon>
        <taxon>Pseudomonadota</taxon>
        <taxon>Betaproteobacteria</taxon>
        <taxon>Burkholderiales</taxon>
        <taxon>Burkholderiaceae</taxon>
        <taxon>Burkholderia</taxon>
        <taxon>Burkholderia cepacia complex</taxon>
    </lineage>
</organism>
<accession>A0A3Q9F374</accession>
<sequence>MNVEEFLHLGGTDLPSVRTSIAEMVGLEDDDILLAVGSLAEGMGSRKSDLDILLITSRPASALPARDEVIWALGKCVVDVRIFPDSVIESLIHRLDDWSRQPWDVSDTAKFTFDERLLLHRLRHGQLLRSPSATRSDAAFRPSDAALARLKLQVARHAGRTIQIDLVGYEETGDYRTLVFAAQKLLGHAIDALLAGYGRTNPLSKWRNRTLDQLPSEWERELLGRPTGLSAADLLWHVQRTPEYPDRVSSLAYARRIAAFSRAAFLWAECRVSGKRFDAPQAHDWIGAESRITAPPLPSLEFDVDFSFSDDGMKIARLNEFGTVVNLSAQEAALVFLFDGVTTADEAQAYVCGAKSSETAGLIDRVLHAVGDAGLIAAT</sequence>
<evidence type="ECO:0000313" key="2">
    <source>
        <dbReference type="Proteomes" id="UP000277191"/>
    </source>
</evidence>